<dbReference type="AlphaFoldDB" id="A0A223EJD5"/>
<evidence type="ECO:0000313" key="2">
    <source>
        <dbReference type="Proteomes" id="UP000214618"/>
    </source>
</evidence>
<dbReference type="OrthoDB" id="2883702at2"/>
<dbReference type="Proteomes" id="UP000214618">
    <property type="component" value="Chromosome"/>
</dbReference>
<accession>A0A223EJD5</accession>
<reference evidence="1 2" key="1">
    <citation type="submission" date="2016-10" db="EMBL/GenBank/DDBJ databases">
        <title>The whole genome sequencing and assembly of Bacillus simplex DSM 1321 strain.</title>
        <authorList>
            <person name="Park M.-K."/>
            <person name="Lee Y.-J."/>
            <person name="Yi H."/>
            <person name="Bahn Y.-S."/>
            <person name="Kim J.F."/>
            <person name="Lee D.-W."/>
        </authorList>
    </citation>
    <scope>NUCLEOTIDE SEQUENCE [LARGE SCALE GENOMIC DNA]</scope>
    <source>
        <strain evidence="1 2">DSM 1321</strain>
    </source>
</reference>
<dbReference type="GeneID" id="56474346"/>
<name>A0A223EJD5_9BACI</name>
<protein>
    <submittedName>
        <fullName evidence="1">Uncharacterized protein</fullName>
    </submittedName>
</protein>
<sequence>MKPYEIKNMIIDDEFDGEESVTADFTHNYKEYSITLKKADLEIINTWVLEDGSSLPANLSGTIIESIREDIKKRI</sequence>
<proteinExistence type="predicted"/>
<dbReference type="RefSeq" id="WP_063235843.1">
    <property type="nucleotide sequence ID" value="NZ_BCVO01000032.1"/>
</dbReference>
<evidence type="ECO:0000313" key="1">
    <source>
        <dbReference type="EMBL" id="ASS95359.1"/>
    </source>
</evidence>
<gene>
    <name evidence="1" type="ORF">BS1321_16425</name>
</gene>
<dbReference type="EMBL" id="CP017704">
    <property type="protein sequence ID" value="ASS95359.1"/>
    <property type="molecule type" value="Genomic_DNA"/>
</dbReference>
<organism evidence="1 2">
    <name type="scientific">Peribacillus simplex NBRC 15720 = DSM 1321</name>
    <dbReference type="NCBI Taxonomy" id="1349754"/>
    <lineage>
        <taxon>Bacteria</taxon>
        <taxon>Bacillati</taxon>
        <taxon>Bacillota</taxon>
        <taxon>Bacilli</taxon>
        <taxon>Bacillales</taxon>
        <taxon>Bacillaceae</taxon>
        <taxon>Peribacillus</taxon>
    </lineage>
</organism>